<feature type="compositionally biased region" description="Basic and acidic residues" evidence="1">
    <location>
        <begin position="1"/>
        <end position="36"/>
    </location>
</feature>
<sequence length="597" mass="67204">MSKRAHDEAFVDGGEHGSDSATDREVPRPTPRRRDSSYSLSSHDSDNDGMFDFISGKPTTIRRSTFELDETRPEAVEDIFGVLPDGHIRLLSLDRSSEHDAQIVAHTHHVPLANVPGFYALSYAWGTIYEDQSHLTHTISCDEVAIRVTATLHDALRRCRKLFLDEEHAKESGTAAMTYLWVDAICINQSNFIERSEQVGIMGMIYERAAGVVIWLGEDILGKSMPRLAAYSDQVEAALSFTLWSEDGTQRNEEVSDGVSDRDILEGILRLPWFRRRWVLQEVALQSNRLFLIGGHQFSFPVLKAAMKRAGLHHTLLEQISTERPLMYNLYVHRQADCSDAVDRIYALRGMSADKDRVRVNYHKSASEVCLDVAKRYAVAPGSWLGLLVCAILFRNGSEDVFGDADGLDPNKPTEQEEPSWVPRLRLISSKEDTDFRSEHIDVIVLESCFSYSARPCLTVDDDLGLLILEAHLVWNCNHGHWIEGGEDDSSCLTCKIGEAQGPWHCSSDERYLYGAAKWPPKSRAFVLFDHAPVGLQVALTWTGRGIDYPTFTLEHYFLLQSVTLSVVDDKGRANCRLTYNGRVFNLQTQLQRVGIA</sequence>
<name>A0AAN7YGA4_9PEZI</name>
<dbReference type="PANTHER" id="PTHR24148:SF64">
    <property type="entry name" value="HETEROKARYON INCOMPATIBILITY DOMAIN-CONTAINING PROTEIN"/>
    <property type="match status" value="1"/>
</dbReference>
<gene>
    <name evidence="3" type="ORF">LTR62_004295</name>
</gene>
<evidence type="ECO:0000313" key="4">
    <source>
        <dbReference type="Proteomes" id="UP001310890"/>
    </source>
</evidence>
<organism evidence="3 4">
    <name type="scientific">Meristemomyces frigidus</name>
    <dbReference type="NCBI Taxonomy" id="1508187"/>
    <lineage>
        <taxon>Eukaryota</taxon>
        <taxon>Fungi</taxon>
        <taxon>Dikarya</taxon>
        <taxon>Ascomycota</taxon>
        <taxon>Pezizomycotina</taxon>
        <taxon>Dothideomycetes</taxon>
        <taxon>Dothideomycetidae</taxon>
        <taxon>Mycosphaerellales</taxon>
        <taxon>Teratosphaeriaceae</taxon>
        <taxon>Meristemomyces</taxon>
    </lineage>
</organism>
<dbReference type="PANTHER" id="PTHR24148">
    <property type="entry name" value="ANKYRIN REPEAT DOMAIN-CONTAINING PROTEIN 39 HOMOLOG-RELATED"/>
    <property type="match status" value="1"/>
</dbReference>
<dbReference type="AlphaFoldDB" id="A0AAN7YGA4"/>
<feature type="region of interest" description="Disordered" evidence="1">
    <location>
        <begin position="1"/>
        <end position="56"/>
    </location>
</feature>
<dbReference type="Pfam" id="PF06985">
    <property type="entry name" value="HET"/>
    <property type="match status" value="1"/>
</dbReference>
<dbReference type="EMBL" id="JAVRRL010000031">
    <property type="protein sequence ID" value="KAK5112332.1"/>
    <property type="molecule type" value="Genomic_DNA"/>
</dbReference>
<protein>
    <recommendedName>
        <fullName evidence="2">Heterokaryon incompatibility domain-containing protein</fullName>
    </recommendedName>
</protein>
<feature type="domain" description="Heterokaryon incompatibility" evidence="2">
    <location>
        <begin position="118"/>
        <end position="282"/>
    </location>
</feature>
<reference evidence="3" key="1">
    <citation type="submission" date="2023-08" db="EMBL/GenBank/DDBJ databases">
        <title>Black Yeasts Isolated from many extreme environments.</title>
        <authorList>
            <person name="Coleine C."/>
            <person name="Stajich J.E."/>
            <person name="Selbmann L."/>
        </authorList>
    </citation>
    <scope>NUCLEOTIDE SEQUENCE</scope>
    <source>
        <strain evidence="3">CCFEE 5401</strain>
    </source>
</reference>
<dbReference type="InterPro" id="IPR052895">
    <property type="entry name" value="HetReg/Transcr_Mod"/>
</dbReference>
<accession>A0AAN7YGA4</accession>
<evidence type="ECO:0000256" key="1">
    <source>
        <dbReference type="SAM" id="MobiDB-lite"/>
    </source>
</evidence>
<comment type="caution">
    <text evidence="3">The sequence shown here is derived from an EMBL/GenBank/DDBJ whole genome shotgun (WGS) entry which is preliminary data.</text>
</comment>
<dbReference type="InterPro" id="IPR010730">
    <property type="entry name" value="HET"/>
</dbReference>
<proteinExistence type="predicted"/>
<dbReference type="Proteomes" id="UP001310890">
    <property type="component" value="Unassembled WGS sequence"/>
</dbReference>
<evidence type="ECO:0000259" key="2">
    <source>
        <dbReference type="Pfam" id="PF06985"/>
    </source>
</evidence>
<evidence type="ECO:0000313" key="3">
    <source>
        <dbReference type="EMBL" id="KAK5112332.1"/>
    </source>
</evidence>